<gene>
    <name evidence="1" type="ORF">MML48_3g00005854</name>
</gene>
<organism evidence="1 2">
    <name type="scientific">Holotrichia oblita</name>
    <name type="common">Chafer beetle</name>
    <dbReference type="NCBI Taxonomy" id="644536"/>
    <lineage>
        <taxon>Eukaryota</taxon>
        <taxon>Metazoa</taxon>
        <taxon>Ecdysozoa</taxon>
        <taxon>Arthropoda</taxon>
        <taxon>Hexapoda</taxon>
        <taxon>Insecta</taxon>
        <taxon>Pterygota</taxon>
        <taxon>Neoptera</taxon>
        <taxon>Endopterygota</taxon>
        <taxon>Coleoptera</taxon>
        <taxon>Polyphaga</taxon>
        <taxon>Scarabaeiformia</taxon>
        <taxon>Scarabaeidae</taxon>
        <taxon>Melolonthinae</taxon>
        <taxon>Holotrichia</taxon>
    </lineage>
</organism>
<dbReference type="Proteomes" id="UP001056778">
    <property type="component" value="Chromosome 3"/>
</dbReference>
<sequence>MTHFRWLISCPHDRCEYITNIRQVELNLTSSNNSELNMRITYMYVVSIFSSTGLRNQVPRTVMELAATFCIVLNANLSLPIINKVRSYFIVLWHHYSGVCMPTLISRAPGYLKQDIMFALYGYHITNHILFSKTHMDFIRQLLVHMVPEVYLPGQYVIEKGDIDGRMYFIHDGQVKILDKHGNNEIEQCVLIKGNSFGEYQALKNIEHIRSVKTAGICVIISLKTSDWSYLLDWFPASREILESKLNDTVTPGTATD</sequence>
<evidence type="ECO:0000313" key="1">
    <source>
        <dbReference type="EMBL" id="KAI4466374.1"/>
    </source>
</evidence>
<keyword evidence="2" id="KW-1185">Reference proteome</keyword>
<evidence type="ECO:0000313" key="2">
    <source>
        <dbReference type="Proteomes" id="UP001056778"/>
    </source>
</evidence>
<dbReference type="EMBL" id="CM043017">
    <property type="protein sequence ID" value="KAI4466374.1"/>
    <property type="molecule type" value="Genomic_DNA"/>
</dbReference>
<reference evidence="1" key="1">
    <citation type="submission" date="2022-04" db="EMBL/GenBank/DDBJ databases">
        <title>Chromosome-scale genome assembly of Holotrichia oblita Faldermann.</title>
        <authorList>
            <person name="Rongchong L."/>
        </authorList>
    </citation>
    <scope>NUCLEOTIDE SEQUENCE</scope>
    <source>
        <strain evidence="1">81SQS9</strain>
    </source>
</reference>
<proteinExistence type="predicted"/>
<name>A0ACB9THV8_HOLOL</name>
<protein>
    <submittedName>
        <fullName evidence="1">Cyclic nucleotide-gated cation channel subunit a</fullName>
    </submittedName>
</protein>
<comment type="caution">
    <text evidence="1">The sequence shown here is derived from an EMBL/GenBank/DDBJ whole genome shotgun (WGS) entry which is preliminary data.</text>
</comment>
<accession>A0ACB9THV8</accession>